<name>A0ACC0Z6C5_9ROSI</name>
<proteinExistence type="predicted"/>
<sequence length="64" mass="7215">MELVKEPDNEGNTPLHLATMNHKYKLVKKLISTKGVDLRAKNQNEKSALGICESERKVSHEEAI</sequence>
<comment type="caution">
    <text evidence="1">The sequence shown here is derived from an EMBL/GenBank/DDBJ whole genome shotgun (WGS) entry which is preliminary data.</text>
</comment>
<gene>
    <name evidence="1" type="ORF">Pint_04257</name>
</gene>
<keyword evidence="2" id="KW-1185">Reference proteome</keyword>
<dbReference type="Proteomes" id="UP001163603">
    <property type="component" value="Chromosome 3"/>
</dbReference>
<dbReference type="EMBL" id="CM047738">
    <property type="protein sequence ID" value="KAJ0046725.1"/>
    <property type="molecule type" value="Genomic_DNA"/>
</dbReference>
<accession>A0ACC0Z6C5</accession>
<evidence type="ECO:0000313" key="1">
    <source>
        <dbReference type="EMBL" id="KAJ0046725.1"/>
    </source>
</evidence>
<evidence type="ECO:0000313" key="2">
    <source>
        <dbReference type="Proteomes" id="UP001163603"/>
    </source>
</evidence>
<reference evidence="2" key="1">
    <citation type="journal article" date="2023" name="G3 (Bethesda)">
        <title>Genome assembly and association tests identify interacting loci associated with vigor, precocity, and sex in interspecific pistachio rootstocks.</title>
        <authorList>
            <person name="Palmer W."/>
            <person name="Jacygrad E."/>
            <person name="Sagayaradj S."/>
            <person name="Cavanaugh K."/>
            <person name="Han R."/>
            <person name="Bertier L."/>
            <person name="Beede B."/>
            <person name="Kafkas S."/>
            <person name="Golino D."/>
            <person name="Preece J."/>
            <person name="Michelmore R."/>
        </authorList>
    </citation>
    <scope>NUCLEOTIDE SEQUENCE [LARGE SCALE GENOMIC DNA]</scope>
</reference>
<protein>
    <submittedName>
        <fullName evidence="1">Uncharacterized protein</fullName>
    </submittedName>
</protein>
<organism evidence="1 2">
    <name type="scientific">Pistacia integerrima</name>
    <dbReference type="NCBI Taxonomy" id="434235"/>
    <lineage>
        <taxon>Eukaryota</taxon>
        <taxon>Viridiplantae</taxon>
        <taxon>Streptophyta</taxon>
        <taxon>Embryophyta</taxon>
        <taxon>Tracheophyta</taxon>
        <taxon>Spermatophyta</taxon>
        <taxon>Magnoliopsida</taxon>
        <taxon>eudicotyledons</taxon>
        <taxon>Gunneridae</taxon>
        <taxon>Pentapetalae</taxon>
        <taxon>rosids</taxon>
        <taxon>malvids</taxon>
        <taxon>Sapindales</taxon>
        <taxon>Anacardiaceae</taxon>
        <taxon>Pistacia</taxon>
    </lineage>
</organism>